<proteinExistence type="predicted"/>
<accession>A0A0A9EZQ4</accession>
<name>A0A0A9EZQ4_ARUDO</name>
<dbReference type="AlphaFoldDB" id="A0A0A9EZQ4"/>
<organism evidence="1">
    <name type="scientific">Arundo donax</name>
    <name type="common">Giant reed</name>
    <name type="synonym">Donax arundinaceus</name>
    <dbReference type="NCBI Taxonomy" id="35708"/>
    <lineage>
        <taxon>Eukaryota</taxon>
        <taxon>Viridiplantae</taxon>
        <taxon>Streptophyta</taxon>
        <taxon>Embryophyta</taxon>
        <taxon>Tracheophyta</taxon>
        <taxon>Spermatophyta</taxon>
        <taxon>Magnoliopsida</taxon>
        <taxon>Liliopsida</taxon>
        <taxon>Poales</taxon>
        <taxon>Poaceae</taxon>
        <taxon>PACMAD clade</taxon>
        <taxon>Arundinoideae</taxon>
        <taxon>Arundineae</taxon>
        <taxon>Arundo</taxon>
    </lineage>
</organism>
<protein>
    <submittedName>
        <fullName evidence="1">Uncharacterized protein</fullName>
    </submittedName>
</protein>
<evidence type="ECO:0000313" key="1">
    <source>
        <dbReference type="EMBL" id="JAE03376.1"/>
    </source>
</evidence>
<reference evidence="1" key="1">
    <citation type="submission" date="2014-09" db="EMBL/GenBank/DDBJ databases">
        <authorList>
            <person name="Magalhaes I.L.F."/>
            <person name="Oliveira U."/>
            <person name="Santos F.R."/>
            <person name="Vidigal T.H.D.A."/>
            <person name="Brescovit A.D."/>
            <person name="Santos A.J."/>
        </authorList>
    </citation>
    <scope>NUCLEOTIDE SEQUENCE</scope>
    <source>
        <tissue evidence="1">Shoot tissue taken approximately 20 cm above the soil surface</tissue>
    </source>
</reference>
<reference evidence="1" key="2">
    <citation type="journal article" date="2015" name="Data Brief">
        <title>Shoot transcriptome of the giant reed, Arundo donax.</title>
        <authorList>
            <person name="Barrero R.A."/>
            <person name="Guerrero F.D."/>
            <person name="Moolhuijzen P."/>
            <person name="Goolsby J.A."/>
            <person name="Tidwell J."/>
            <person name="Bellgard S.E."/>
            <person name="Bellgard M.I."/>
        </authorList>
    </citation>
    <scope>NUCLEOTIDE SEQUENCE</scope>
    <source>
        <tissue evidence="1">Shoot tissue taken approximately 20 cm above the soil surface</tissue>
    </source>
</reference>
<sequence>MDHACLYLSDEQETQLSGLFSQGPFDQPVSRSAHSATMILATSHPLSGMTSTFHQSLMAQDWPALFPTFLLRRECNRQQGDLREIL</sequence>
<dbReference type="EMBL" id="GBRH01194520">
    <property type="protein sequence ID" value="JAE03376.1"/>
    <property type="molecule type" value="Transcribed_RNA"/>
</dbReference>